<evidence type="ECO:0008006" key="3">
    <source>
        <dbReference type="Google" id="ProtNLM"/>
    </source>
</evidence>
<keyword evidence="2" id="KW-1185">Reference proteome</keyword>
<reference evidence="1 2" key="1">
    <citation type="submission" date="2024-03" db="EMBL/GenBank/DDBJ databases">
        <title>Novel species of the genus Variovorax.</title>
        <authorList>
            <person name="Liu Q."/>
            <person name="Xin Y.-H."/>
        </authorList>
    </citation>
    <scope>NUCLEOTIDE SEQUENCE [LARGE SCALE GENOMIC DNA]</scope>
    <source>
        <strain evidence="1 2">KACC 18899</strain>
    </source>
</reference>
<dbReference type="EMBL" id="JBBKZU010000008">
    <property type="protein sequence ID" value="MEJ8813383.1"/>
    <property type="molecule type" value="Genomic_DNA"/>
</dbReference>
<accession>A0ABU8VI86</accession>
<evidence type="ECO:0000313" key="1">
    <source>
        <dbReference type="EMBL" id="MEJ8813383.1"/>
    </source>
</evidence>
<comment type="caution">
    <text evidence="1">The sequence shown here is derived from an EMBL/GenBank/DDBJ whole genome shotgun (WGS) entry which is preliminary data.</text>
</comment>
<protein>
    <recommendedName>
        <fullName evidence="3">Helix-turn-helix domain-containing protein</fullName>
    </recommendedName>
</protein>
<dbReference type="Proteomes" id="UP001365846">
    <property type="component" value="Unassembled WGS sequence"/>
</dbReference>
<dbReference type="RefSeq" id="WP_340358619.1">
    <property type="nucleotide sequence ID" value="NZ_JBBKZU010000008.1"/>
</dbReference>
<proteinExistence type="predicted"/>
<evidence type="ECO:0000313" key="2">
    <source>
        <dbReference type="Proteomes" id="UP001365846"/>
    </source>
</evidence>
<organism evidence="1 2">
    <name type="scientific">Variovorax ureilyticus</name>
    <dbReference type="NCBI Taxonomy" id="1836198"/>
    <lineage>
        <taxon>Bacteria</taxon>
        <taxon>Pseudomonadati</taxon>
        <taxon>Pseudomonadota</taxon>
        <taxon>Betaproteobacteria</taxon>
        <taxon>Burkholderiales</taxon>
        <taxon>Comamonadaceae</taxon>
        <taxon>Variovorax</taxon>
    </lineage>
</organism>
<sequence>MRMLLKAATDRHIVMSADLRVSEKDAAALIGYAPGSLKNLRQMGGAPIYYNRPVNGSRVSYRLMDLAAWLEERREGW</sequence>
<name>A0ABU8VI86_9BURK</name>
<gene>
    <name evidence="1" type="ORF">WKW77_20010</name>
</gene>